<evidence type="ECO:0000313" key="2">
    <source>
        <dbReference type="Proteomes" id="UP001358324"/>
    </source>
</evidence>
<protein>
    <submittedName>
        <fullName evidence="1">Uncharacterized protein</fullName>
    </submittedName>
</protein>
<reference evidence="1 2" key="1">
    <citation type="submission" date="2024-01" db="EMBL/GenBank/DDBJ databases">
        <title>Novel species of the genus Luteimonas isolated from rivers.</title>
        <authorList>
            <person name="Lu H."/>
        </authorList>
    </citation>
    <scope>NUCLEOTIDE SEQUENCE [LARGE SCALE GENOMIC DNA]</scope>
    <source>
        <strain evidence="1 2">SMYT11W</strain>
    </source>
</reference>
<proteinExistence type="predicted"/>
<evidence type="ECO:0000313" key="1">
    <source>
        <dbReference type="EMBL" id="MEF3081889.1"/>
    </source>
</evidence>
<dbReference type="EMBL" id="JAZHBM010000001">
    <property type="protein sequence ID" value="MEF3081889.1"/>
    <property type="molecule type" value="Genomic_DNA"/>
</dbReference>
<gene>
    <name evidence="1" type="ORF">V3391_06640</name>
</gene>
<dbReference type="Proteomes" id="UP001358324">
    <property type="component" value="Unassembled WGS sequence"/>
</dbReference>
<dbReference type="RefSeq" id="WP_332077603.1">
    <property type="nucleotide sequence ID" value="NZ_JAZHBM010000001.1"/>
</dbReference>
<organism evidence="1 2">
    <name type="scientific">Luteimonas flava</name>
    <dbReference type="NCBI Taxonomy" id="3115822"/>
    <lineage>
        <taxon>Bacteria</taxon>
        <taxon>Pseudomonadati</taxon>
        <taxon>Pseudomonadota</taxon>
        <taxon>Gammaproteobacteria</taxon>
        <taxon>Lysobacterales</taxon>
        <taxon>Lysobacteraceae</taxon>
        <taxon>Luteimonas</taxon>
    </lineage>
</organism>
<keyword evidence="2" id="KW-1185">Reference proteome</keyword>
<name>A0ABU7WD51_9GAMM</name>
<sequence>MSFVFEGQTFDTAKAFGDAFPACRSYRALVREQGIGSIADLERVIGARVATGREKAAAASRRTGIRTFSGAARLQRKS</sequence>
<accession>A0ABU7WD51</accession>
<comment type="caution">
    <text evidence="1">The sequence shown here is derived from an EMBL/GenBank/DDBJ whole genome shotgun (WGS) entry which is preliminary data.</text>
</comment>